<dbReference type="PANTHER" id="PTHR43283">
    <property type="entry name" value="BETA-LACTAMASE-RELATED"/>
    <property type="match status" value="1"/>
</dbReference>
<dbReference type="SUPFAM" id="SSF56601">
    <property type="entry name" value="beta-lactamase/transpeptidase-like"/>
    <property type="match status" value="1"/>
</dbReference>
<evidence type="ECO:0000259" key="1">
    <source>
        <dbReference type="Pfam" id="PF00144"/>
    </source>
</evidence>
<evidence type="ECO:0000313" key="3">
    <source>
        <dbReference type="Proteomes" id="UP000603352"/>
    </source>
</evidence>
<organism evidence="2 3">
    <name type="scientific">Tistrella bauzanensis</name>
    <dbReference type="NCBI Taxonomy" id="657419"/>
    <lineage>
        <taxon>Bacteria</taxon>
        <taxon>Pseudomonadati</taxon>
        <taxon>Pseudomonadota</taxon>
        <taxon>Alphaproteobacteria</taxon>
        <taxon>Geminicoccales</taxon>
        <taxon>Geminicoccaceae</taxon>
        <taxon>Tistrella</taxon>
    </lineage>
</organism>
<proteinExistence type="predicted"/>
<comment type="caution">
    <text evidence="2">The sequence shown here is derived from an EMBL/GenBank/DDBJ whole genome shotgun (WGS) entry which is preliminary data.</text>
</comment>
<dbReference type="Gene3D" id="3.40.710.10">
    <property type="entry name" value="DD-peptidase/beta-lactamase superfamily"/>
    <property type="match status" value="1"/>
</dbReference>
<gene>
    <name evidence="2" type="ORF">GCM10011505_32510</name>
</gene>
<dbReference type="GO" id="GO:0016787">
    <property type="term" value="F:hydrolase activity"/>
    <property type="evidence" value="ECO:0007669"/>
    <property type="project" value="UniProtKB-KW"/>
</dbReference>
<evidence type="ECO:0000313" key="2">
    <source>
        <dbReference type="EMBL" id="GGB48926.1"/>
    </source>
</evidence>
<sequence>MTTDIRRPAGQRLRRAAFAVLTAGLIAGLAPNSMHLTMAAVAAETGDAAAAGFDAARLNALADRLAADAEAGRIPGAVLAVERDGILVQQRAVGWRDRAAGAAMTDDAIFRLYSMTKPIVSAAALSLMEDGKLALAAPVSLYLPDFAQMQVGREVAGADGKPAVETTAAQRVMTVRDLMRHTSGLTYGVFGKSAIKSRYLAAGTHLWDHTNEGLAAKLAGLPLVAEPGTLWEYSRSTDLLGRVMEVAAGQPLDQIVRERVLEPLGMTETMFHVPEQLRGRVAGADPEAAFGNKVPELLDPAHPDAFLSGGGGMYGTTADYLRFLRMILNGGSLDGKRVLSPNSVQLMTADHLTPDINTGGLAHLGYGFGLGFAVRRGDDGAWPGSTGDLYWGGYAGTYFWIDPREKLLVVYMMQSVTQREPYRAIIRHGVYGAMTR</sequence>
<dbReference type="Pfam" id="PF00144">
    <property type="entry name" value="Beta-lactamase"/>
    <property type="match status" value="1"/>
</dbReference>
<dbReference type="RefSeq" id="WP_229708167.1">
    <property type="nucleotide sequence ID" value="NZ_BMDZ01000040.1"/>
</dbReference>
<dbReference type="InterPro" id="IPR001466">
    <property type="entry name" value="Beta-lactam-related"/>
</dbReference>
<dbReference type="InterPro" id="IPR012338">
    <property type="entry name" value="Beta-lactam/transpept-like"/>
</dbReference>
<dbReference type="InterPro" id="IPR050789">
    <property type="entry name" value="Diverse_Enzym_Activities"/>
</dbReference>
<dbReference type="EMBL" id="BMDZ01000040">
    <property type="protein sequence ID" value="GGB48926.1"/>
    <property type="molecule type" value="Genomic_DNA"/>
</dbReference>
<name>A0ABQ1IP36_9PROT</name>
<keyword evidence="3" id="KW-1185">Reference proteome</keyword>
<reference evidence="3" key="1">
    <citation type="journal article" date="2019" name="Int. J. Syst. Evol. Microbiol.">
        <title>The Global Catalogue of Microorganisms (GCM) 10K type strain sequencing project: providing services to taxonomists for standard genome sequencing and annotation.</title>
        <authorList>
            <consortium name="The Broad Institute Genomics Platform"/>
            <consortium name="The Broad Institute Genome Sequencing Center for Infectious Disease"/>
            <person name="Wu L."/>
            <person name="Ma J."/>
        </authorList>
    </citation>
    <scope>NUCLEOTIDE SEQUENCE [LARGE SCALE GENOMIC DNA]</scope>
    <source>
        <strain evidence="3">CGMCC 1.10188</strain>
    </source>
</reference>
<keyword evidence="2" id="KW-0378">Hydrolase</keyword>
<feature type="domain" description="Beta-lactamase-related" evidence="1">
    <location>
        <begin position="64"/>
        <end position="420"/>
    </location>
</feature>
<accession>A0ABQ1IP36</accession>
<dbReference type="PANTHER" id="PTHR43283:SF3">
    <property type="entry name" value="BETA-LACTAMASE FAMILY PROTEIN (AFU_ORTHOLOGUE AFUA_5G07500)"/>
    <property type="match status" value="1"/>
</dbReference>
<protein>
    <submittedName>
        <fullName evidence="2">Serine hydrolase</fullName>
    </submittedName>
</protein>
<dbReference type="Proteomes" id="UP000603352">
    <property type="component" value="Unassembled WGS sequence"/>
</dbReference>